<dbReference type="Proteomes" id="UP000218811">
    <property type="component" value="Unassembled WGS sequence"/>
</dbReference>
<organism evidence="1 2">
    <name type="scientific">Wolfiporia cocos (strain MD-104)</name>
    <name type="common">Brown rot fungus</name>
    <dbReference type="NCBI Taxonomy" id="742152"/>
    <lineage>
        <taxon>Eukaryota</taxon>
        <taxon>Fungi</taxon>
        <taxon>Dikarya</taxon>
        <taxon>Basidiomycota</taxon>
        <taxon>Agaricomycotina</taxon>
        <taxon>Agaricomycetes</taxon>
        <taxon>Polyporales</taxon>
        <taxon>Phaeolaceae</taxon>
        <taxon>Wolfiporia</taxon>
    </lineage>
</organism>
<keyword evidence="2" id="KW-1185">Reference proteome</keyword>
<evidence type="ECO:0000313" key="2">
    <source>
        <dbReference type="Proteomes" id="UP000218811"/>
    </source>
</evidence>
<gene>
    <name evidence="1" type="ORF">WOLCODRAFT_156036</name>
</gene>
<accession>A0A2H3IZC1</accession>
<proteinExistence type="predicted"/>
<protein>
    <submittedName>
        <fullName evidence="1">Uncharacterized protein</fullName>
    </submittedName>
</protein>
<sequence length="160" mass="16983">MAAVELDSGAPHRPSAPSSTAFTSAMCVFVNTHHSFTAQVFCDRHHSHYPGWSFGTAGDGTFALGCPEPLGCGTAGKGHLAVTARDLSIAQLSRRDRPSRSGLRRLSKDMLSTSDIEAAATGSHPEGVRRRGFQGDADTLRELGFGTVSDTEHNFAGLRL</sequence>
<reference evidence="1 2" key="1">
    <citation type="journal article" date="2012" name="Science">
        <title>The Paleozoic origin of enzymatic lignin decomposition reconstructed from 31 fungal genomes.</title>
        <authorList>
            <person name="Floudas D."/>
            <person name="Binder M."/>
            <person name="Riley R."/>
            <person name="Barry K."/>
            <person name="Blanchette R.A."/>
            <person name="Henrissat B."/>
            <person name="Martinez A.T."/>
            <person name="Otillar R."/>
            <person name="Spatafora J.W."/>
            <person name="Yadav J.S."/>
            <person name="Aerts A."/>
            <person name="Benoit I."/>
            <person name="Boyd A."/>
            <person name="Carlson A."/>
            <person name="Copeland A."/>
            <person name="Coutinho P.M."/>
            <person name="de Vries R.P."/>
            <person name="Ferreira P."/>
            <person name="Findley K."/>
            <person name="Foster B."/>
            <person name="Gaskell J."/>
            <person name="Glotzer D."/>
            <person name="Gorecki P."/>
            <person name="Heitman J."/>
            <person name="Hesse C."/>
            <person name="Hori C."/>
            <person name="Igarashi K."/>
            <person name="Jurgens J.A."/>
            <person name="Kallen N."/>
            <person name="Kersten P."/>
            <person name="Kohler A."/>
            <person name="Kuees U."/>
            <person name="Kumar T.K.A."/>
            <person name="Kuo A."/>
            <person name="LaButti K."/>
            <person name="Larrondo L.F."/>
            <person name="Lindquist E."/>
            <person name="Ling A."/>
            <person name="Lombard V."/>
            <person name="Lucas S."/>
            <person name="Lundell T."/>
            <person name="Martin R."/>
            <person name="McLaughlin D.J."/>
            <person name="Morgenstern I."/>
            <person name="Morin E."/>
            <person name="Murat C."/>
            <person name="Nagy L.G."/>
            <person name="Nolan M."/>
            <person name="Ohm R.A."/>
            <person name="Patyshakuliyeva A."/>
            <person name="Rokas A."/>
            <person name="Ruiz-Duenas F.J."/>
            <person name="Sabat G."/>
            <person name="Salamov A."/>
            <person name="Samejima M."/>
            <person name="Schmutz J."/>
            <person name="Slot J.C."/>
            <person name="St John F."/>
            <person name="Stenlid J."/>
            <person name="Sun H."/>
            <person name="Sun S."/>
            <person name="Syed K."/>
            <person name="Tsang A."/>
            <person name="Wiebenga A."/>
            <person name="Young D."/>
            <person name="Pisabarro A."/>
            <person name="Eastwood D.C."/>
            <person name="Martin F."/>
            <person name="Cullen D."/>
            <person name="Grigoriev I.V."/>
            <person name="Hibbett D.S."/>
        </authorList>
    </citation>
    <scope>NUCLEOTIDE SEQUENCE [LARGE SCALE GENOMIC DNA]</scope>
    <source>
        <strain evidence="1 2">MD-104</strain>
    </source>
</reference>
<dbReference type="AlphaFoldDB" id="A0A2H3IZC1"/>
<dbReference type="EMBL" id="KB467843">
    <property type="protein sequence ID" value="PCH35342.1"/>
    <property type="molecule type" value="Genomic_DNA"/>
</dbReference>
<name>A0A2H3IZC1_WOLCO</name>
<evidence type="ECO:0000313" key="1">
    <source>
        <dbReference type="EMBL" id="PCH35342.1"/>
    </source>
</evidence>